<dbReference type="AlphaFoldDB" id="A0A6P1Y6K6"/>
<dbReference type="KEGG" id="trz:GWP43_09280"/>
<name>A0A6P1Y6K6_9SPIR</name>
<dbReference type="EMBL" id="CP048020">
    <property type="protein sequence ID" value="QHX44553.1"/>
    <property type="molecule type" value="Genomic_DNA"/>
</dbReference>
<organism evidence="1 2">
    <name type="scientific">Treponema vincentii</name>
    <dbReference type="NCBI Taxonomy" id="69710"/>
    <lineage>
        <taxon>Bacteria</taxon>
        <taxon>Pseudomonadati</taxon>
        <taxon>Spirochaetota</taxon>
        <taxon>Spirochaetia</taxon>
        <taxon>Spirochaetales</taxon>
        <taxon>Treponemataceae</taxon>
        <taxon>Treponema</taxon>
    </lineage>
</organism>
<protein>
    <recommendedName>
        <fullName evidence="3">Phage protein</fullName>
    </recommendedName>
</protein>
<evidence type="ECO:0000313" key="1">
    <source>
        <dbReference type="EMBL" id="QHX44553.1"/>
    </source>
</evidence>
<dbReference type="Proteomes" id="UP000464374">
    <property type="component" value="Chromosome"/>
</dbReference>
<sequence>MDFLDQQEKIKKYIQDNYKAVLKELRLSDVDAYVDDYLDFDRYTKSKQLFYDFGKYTFTSLSNESNKETLEFTIYLTFRNGKASELKETMLKYAAAFYEMVERSGGNFGISDFGIIESVAFYNATEANVHIKLCELTIKVETER</sequence>
<proteinExistence type="predicted"/>
<reference evidence="1 2" key="1">
    <citation type="submission" date="2020-01" db="EMBL/GenBank/DDBJ databases">
        <title>Complete genome sequence of a human oral phylogroup 1 Treponema sp. strain ATCC 700766, originally isolated from periodontitis dental plaque.</title>
        <authorList>
            <person name="Chan Y."/>
            <person name="Huo Y.-B."/>
            <person name="Yu X.-L."/>
            <person name="Zeng H."/>
            <person name="Leung W.-K."/>
            <person name="Watt R.M."/>
        </authorList>
    </citation>
    <scope>NUCLEOTIDE SEQUENCE [LARGE SCALE GENOMIC DNA]</scope>
    <source>
        <strain evidence="1 2">OMZ 804</strain>
    </source>
</reference>
<gene>
    <name evidence="1" type="ORF">GWP43_09280</name>
</gene>
<evidence type="ECO:0000313" key="2">
    <source>
        <dbReference type="Proteomes" id="UP000464374"/>
    </source>
</evidence>
<accession>A0A6P1Y6K6</accession>
<evidence type="ECO:0008006" key="3">
    <source>
        <dbReference type="Google" id="ProtNLM"/>
    </source>
</evidence>